<keyword evidence="9" id="KW-1015">Disulfide bond</keyword>
<dbReference type="PANTHER" id="PTHR11923:SF69">
    <property type="entry name" value="SENSORY NEURON MEMBRANE PROTEIN 1"/>
    <property type="match status" value="1"/>
</dbReference>
<gene>
    <name evidence="12" type="ORF">NQ315_015501</name>
</gene>
<evidence type="ECO:0000313" key="12">
    <source>
        <dbReference type="EMBL" id="KAJ8915888.1"/>
    </source>
</evidence>
<reference evidence="12 13" key="1">
    <citation type="journal article" date="2023" name="Insect Mol. Biol.">
        <title>Genome sequencing provides insights into the evolution of gene families encoding plant cell wall-degrading enzymes in longhorned beetles.</title>
        <authorList>
            <person name="Shin N.R."/>
            <person name="Okamura Y."/>
            <person name="Kirsch R."/>
            <person name="Pauchet Y."/>
        </authorList>
    </citation>
    <scope>NUCLEOTIDE SEQUENCE [LARGE SCALE GENOMIC DNA]</scope>
    <source>
        <strain evidence="12">EAD_L_NR</strain>
    </source>
</reference>
<keyword evidence="7" id="KW-1133">Transmembrane helix</keyword>
<dbReference type="Proteomes" id="UP001159042">
    <property type="component" value="Unassembled WGS sequence"/>
</dbReference>
<dbReference type="Pfam" id="PF01130">
    <property type="entry name" value="CD36"/>
    <property type="match status" value="1"/>
</dbReference>
<keyword evidence="13" id="KW-1185">Reference proteome</keyword>
<dbReference type="InterPro" id="IPR002159">
    <property type="entry name" value="CD36_fam"/>
</dbReference>
<proteinExistence type="inferred from homology"/>
<comment type="subcellular location">
    <subcellularLocation>
        <location evidence="1">Cell membrane</location>
        <topology evidence="1">Multi-pass membrane protein</topology>
    </subcellularLocation>
</comment>
<dbReference type="GO" id="GO:0005886">
    <property type="term" value="C:plasma membrane"/>
    <property type="evidence" value="ECO:0007669"/>
    <property type="project" value="UniProtKB-SubCell"/>
</dbReference>
<dbReference type="GO" id="GO:0005044">
    <property type="term" value="F:scavenger receptor activity"/>
    <property type="evidence" value="ECO:0007669"/>
    <property type="project" value="TreeGrafter"/>
</dbReference>
<keyword evidence="11" id="KW-0325">Glycoprotein</keyword>
<dbReference type="EMBL" id="JANEYG010000048">
    <property type="protein sequence ID" value="KAJ8915888.1"/>
    <property type="molecule type" value="Genomic_DNA"/>
</dbReference>
<evidence type="ECO:0000256" key="10">
    <source>
        <dbReference type="ARBA" id="ARBA00023170"/>
    </source>
</evidence>
<dbReference type="PANTHER" id="PTHR11923">
    <property type="entry name" value="SCAVENGER RECEPTOR CLASS B TYPE-1 SR-B1"/>
    <property type="match status" value="1"/>
</dbReference>
<dbReference type="GO" id="GO:0007608">
    <property type="term" value="P:sensory perception of smell"/>
    <property type="evidence" value="ECO:0007669"/>
    <property type="project" value="UniProtKB-KW"/>
</dbReference>
<evidence type="ECO:0000256" key="7">
    <source>
        <dbReference type="ARBA" id="ARBA00022989"/>
    </source>
</evidence>
<organism evidence="12 13">
    <name type="scientific">Exocentrus adspersus</name>
    <dbReference type="NCBI Taxonomy" id="1586481"/>
    <lineage>
        <taxon>Eukaryota</taxon>
        <taxon>Metazoa</taxon>
        <taxon>Ecdysozoa</taxon>
        <taxon>Arthropoda</taxon>
        <taxon>Hexapoda</taxon>
        <taxon>Insecta</taxon>
        <taxon>Pterygota</taxon>
        <taxon>Neoptera</taxon>
        <taxon>Endopterygota</taxon>
        <taxon>Coleoptera</taxon>
        <taxon>Polyphaga</taxon>
        <taxon>Cucujiformia</taxon>
        <taxon>Chrysomeloidea</taxon>
        <taxon>Cerambycidae</taxon>
        <taxon>Lamiinae</taxon>
        <taxon>Acanthocinini</taxon>
        <taxon>Exocentrus</taxon>
    </lineage>
</organism>
<evidence type="ECO:0000256" key="1">
    <source>
        <dbReference type="ARBA" id="ARBA00004651"/>
    </source>
</evidence>
<evidence type="ECO:0000256" key="4">
    <source>
        <dbReference type="ARBA" id="ARBA00022606"/>
    </source>
</evidence>
<evidence type="ECO:0000256" key="6">
    <source>
        <dbReference type="ARBA" id="ARBA00022725"/>
    </source>
</evidence>
<evidence type="ECO:0008006" key="14">
    <source>
        <dbReference type="Google" id="ProtNLM"/>
    </source>
</evidence>
<keyword evidence="3" id="KW-1003">Cell membrane</keyword>
<evidence type="ECO:0000256" key="9">
    <source>
        <dbReference type="ARBA" id="ARBA00023157"/>
    </source>
</evidence>
<evidence type="ECO:0000256" key="8">
    <source>
        <dbReference type="ARBA" id="ARBA00023136"/>
    </source>
</evidence>
<sequence>MINLKPGGELRGMFLKVPFALEFRVYIFNVTNPMEVQNGGKPSLKEVGPFCYAEWKEKVDVQDIEGEDAILYNPKDTFIKQMWPGCLSGTEEVTIPHPMILGVVNAVAIKKPGVLTLINKAIKTIYSNPPSIFLTAKANDILFDGVIINCDVKDFAGKAICSQLKESPALRHVSENELAFSLLAPVSI</sequence>
<comment type="caution">
    <text evidence="12">The sequence shown here is derived from an EMBL/GenBank/DDBJ whole genome shotgun (WGS) entry which is preliminary data.</text>
</comment>
<keyword evidence="5" id="KW-0812">Transmembrane</keyword>
<evidence type="ECO:0000313" key="13">
    <source>
        <dbReference type="Proteomes" id="UP001159042"/>
    </source>
</evidence>
<evidence type="ECO:0000256" key="3">
    <source>
        <dbReference type="ARBA" id="ARBA00022475"/>
    </source>
</evidence>
<keyword evidence="8" id="KW-0472">Membrane</keyword>
<keyword evidence="10" id="KW-0675">Receptor</keyword>
<dbReference type="GO" id="GO:0005737">
    <property type="term" value="C:cytoplasm"/>
    <property type="evidence" value="ECO:0007669"/>
    <property type="project" value="TreeGrafter"/>
</dbReference>
<keyword evidence="4" id="KW-0716">Sensory transduction</keyword>
<evidence type="ECO:0000256" key="5">
    <source>
        <dbReference type="ARBA" id="ARBA00022692"/>
    </source>
</evidence>
<comment type="similarity">
    <text evidence="2">Belongs to the CD36 family.</text>
</comment>
<dbReference type="AlphaFoldDB" id="A0AAV8VNJ7"/>
<accession>A0AAV8VNJ7</accession>
<evidence type="ECO:0000256" key="2">
    <source>
        <dbReference type="ARBA" id="ARBA00010532"/>
    </source>
</evidence>
<name>A0AAV8VNJ7_9CUCU</name>
<dbReference type="PRINTS" id="PR01609">
    <property type="entry name" value="CD36FAMILY"/>
</dbReference>
<protein>
    <recommendedName>
        <fullName evidence="14">Sensory neuron membrane protein 1</fullName>
    </recommendedName>
</protein>
<evidence type="ECO:0000256" key="11">
    <source>
        <dbReference type="ARBA" id="ARBA00023180"/>
    </source>
</evidence>
<keyword evidence="6" id="KW-0552">Olfaction</keyword>